<dbReference type="PROSITE" id="PS00452">
    <property type="entry name" value="GUANYLATE_CYCLASE_1"/>
    <property type="match status" value="1"/>
</dbReference>
<feature type="transmembrane region" description="Helical" evidence="11">
    <location>
        <begin position="460"/>
        <end position="478"/>
    </location>
</feature>
<evidence type="ECO:0000256" key="7">
    <source>
        <dbReference type="ARBA" id="ARBA00023136"/>
    </source>
</evidence>
<gene>
    <name evidence="15" type="primary">amt</name>
    <name evidence="15" type="ORF">J0895_20955</name>
</gene>
<evidence type="ECO:0000256" key="6">
    <source>
        <dbReference type="ARBA" id="ARBA00022989"/>
    </source>
</evidence>
<keyword evidence="16" id="KW-1185">Reference proteome</keyword>
<feature type="transmembrane region" description="Helical" evidence="11">
    <location>
        <begin position="307"/>
        <end position="324"/>
    </location>
</feature>
<dbReference type="InterPro" id="IPR001905">
    <property type="entry name" value="Ammonium_transpt"/>
</dbReference>
<evidence type="ECO:0000256" key="8">
    <source>
        <dbReference type="ARBA" id="ARBA00023177"/>
    </source>
</evidence>
<dbReference type="NCBIfam" id="TIGR00836">
    <property type="entry name" value="amt"/>
    <property type="match status" value="1"/>
</dbReference>
<dbReference type="EMBL" id="JAFLQW010000553">
    <property type="protein sequence ID" value="MBO0351503.1"/>
    <property type="molecule type" value="Genomic_DNA"/>
</dbReference>
<dbReference type="PANTHER" id="PTHR11730:SF6">
    <property type="entry name" value="AMMONIUM TRANSPORTER"/>
    <property type="match status" value="1"/>
</dbReference>
<keyword evidence="3" id="KW-0813">Transport</keyword>
<evidence type="ECO:0000256" key="9">
    <source>
        <dbReference type="ARBA" id="ARBA00023239"/>
    </source>
</evidence>
<dbReference type="InterPro" id="IPR029020">
    <property type="entry name" value="Ammonium/urea_transptr"/>
</dbReference>
<feature type="region of interest" description="Disordered" evidence="10">
    <location>
        <begin position="51"/>
        <end position="83"/>
    </location>
</feature>
<feature type="domain" description="PAC" evidence="13">
    <location>
        <begin position="754"/>
        <end position="804"/>
    </location>
</feature>
<keyword evidence="7 11" id="KW-0472">Membrane</keyword>
<evidence type="ECO:0000259" key="12">
    <source>
        <dbReference type="PROSITE" id="PS50112"/>
    </source>
</evidence>
<dbReference type="Gene3D" id="3.30.450.20">
    <property type="entry name" value="PAS domain"/>
    <property type="match status" value="3"/>
</dbReference>
<sequence length="1146" mass="126324">MQRKSLIGMLLFLLTLGLVITLQPRLSATPSPLVDRLPKPLWIAQNRSSSAPLDQSRYPSEPLRFEAPTGSRTPTLIPPGTSEPVTAITRTEERRFREGPEGSQTQPTYLTIDILWILLCSGLVFLMQAGFMCLESGLTRSKNSINVAVKNFTDFGCSVALFWMFGFALMFGTSFHGWIGGSGFFLKTDLPAFDLAFFLFQAMFCGTATTIVSGAVAERMKFGSYLLIACLISGLIYPIFGHWAWNGVNHGALMGWLGKLGFVDFAGSTVVHSVGGWVSLASLPIVGARAGRFPQFGKAEKIHGSNLPISVLGALILWLGWFGFNGGSTLALNEDVARVIVNTVLAGVAGMMTALITGWWSREIPEVDRLINGSLAGLVAITACCHGVTAISAVTIGAIAGLVTIAVESLLVRCQLDDAVGAVPVHLGGGIWGTLAVALFGQPELLGTGLNRLEQLGVQVLGIVTCFILAFGIAYSFLSVVNRFFPLRVSAADEYIGLNVSEHRAKTEILDLFRVMDSQAKTQDLTLRVPVEPFTEVGQIADRYNQVMNALEEAVTRTDAIVRTATDAIATFNASDFQIMSVNPRAEVIFGYQKSVLLGMSLPQLIEFGLDVLYWQPDKNLKIEQFLSEIVASGHPHELVGIRADGSKFPVEVSITEAKFRDTAFYTGTFRDITHRKQAQKALEESEERFRRLSGATLEAIIVHEHGKIIDVNQTGVKMFGYPLSDLIDRNGLTLIVPEHRDLVLKHIVERYEKPYEVTGLKQDGTRFPIEIEGRFLPYEGRKLRVAAIRDITERKQAQAALRDSEERFRAVMEQAADGFIIHDLEGQIIDVNHAVCDSLGYSRPELLDRSMADIEQKVPFETLKQRWREMSRGVPIALEGVHRRQDGSTFPVDVRVGLLEAGNRKLLLALCRDITERKQAEIALRNEQEKSERLLLNILPEAIATRLKQEQGTIADGFAEATVLFADIVGFTKLASRVSPRELVHLLNDIFSTFDLLAERHGLEKIKTIGDAYMVVGGLPLPREDHAEAIARMALDMQQEVIEFSTKIREPFTIRIGINSGPVIAGVIGLKKFIYDLWGDTVNIASRMESHGIPGEIQVTESTYSRLEGKFLLEKRGPIQVKGKGKMTTYLLKQELRVKGLKSAL</sequence>
<dbReference type="PROSITE" id="PS50125">
    <property type="entry name" value="GUANYLATE_CYCLASE_2"/>
    <property type="match status" value="1"/>
</dbReference>
<feature type="transmembrane region" description="Helical" evidence="11">
    <location>
        <begin position="224"/>
        <end position="245"/>
    </location>
</feature>
<comment type="caution">
    <text evidence="15">The sequence shown here is derived from an EMBL/GenBank/DDBJ whole genome shotgun (WGS) entry which is preliminary data.</text>
</comment>
<dbReference type="InterPro" id="IPR035965">
    <property type="entry name" value="PAS-like_dom_sf"/>
</dbReference>
<evidence type="ECO:0000313" key="16">
    <source>
        <dbReference type="Proteomes" id="UP000664844"/>
    </source>
</evidence>
<accession>A0ABS3FXQ0</accession>
<dbReference type="InterPro" id="IPR001610">
    <property type="entry name" value="PAC"/>
</dbReference>
<dbReference type="SMART" id="SM00091">
    <property type="entry name" value="PAS"/>
    <property type="match status" value="3"/>
</dbReference>
<feature type="transmembrane region" description="Helical" evidence="11">
    <location>
        <begin position="378"/>
        <end position="407"/>
    </location>
</feature>
<organism evidence="15 16">
    <name type="scientific">Phormidium pseudopriestleyi FRX01</name>
    <dbReference type="NCBI Taxonomy" id="1759528"/>
    <lineage>
        <taxon>Bacteria</taxon>
        <taxon>Bacillati</taxon>
        <taxon>Cyanobacteriota</taxon>
        <taxon>Cyanophyceae</taxon>
        <taxon>Oscillatoriophycideae</taxon>
        <taxon>Oscillatoriales</taxon>
        <taxon>Oscillatoriaceae</taxon>
        <taxon>Phormidium</taxon>
    </lineage>
</organism>
<feature type="domain" description="PAS" evidence="12">
    <location>
        <begin position="554"/>
        <end position="634"/>
    </location>
</feature>
<feature type="transmembrane region" description="Helical" evidence="11">
    <location>
        <begin position="155"/>
        <end position="175"/>
    </location>
</feature>
<dbReference type="Gene3D" id="1.10.3430.10">
    <property type="entry name" value="Ammonium transporter AmtB like domains"/>
    <property type="match status" value="1"/>
</dbReference>
<dbReference type="InterPro" id="IPR000014">
    <property type="entry name" value="PAS"/>
</dbReference>
<feature type="transmembrane region" description="Helical" evidence="11">
    <location>
        <begin position="265"/>
        <end position="286"/>
    </location>
</feature>
<dbReference type="PROSITE" id="PS50112">
    <property type="entry name" value="PAS"/>
    <property type="match status" value="3"/>
</dbReference>
<evidence type="ECO:0000313" key="15">
    <source>
        <dbReference type="EMBL" id="MBO0351503.1"/>
    </source>
</evidence>
<feature type="domain" description="PAC" evidence="13">
    <location>
        <begin position="635"/>
        <end position="685"/>
    </location>
</feature>
<reference evidence="15 16" key="1">
    <citation type="submission" date="2021-03" db="EMBL/GenBank/DDBJ databases">
        <title>Metabolic Capacity of the Antarctic Cyanobacterium Phormidium pseudopriestleyi that Sustains Oxygenic Photosynthesis in the Presence of Hydrogen Sulfide.</title>
        <authorList>
            <person name="Lumian J.E."/>
            <person name="Jungblut A.D."/>
            <person name="Dillon M.L."/>
            <person name="Hawes I."/>
            <person name="Doran P.T."/>
            <person name="Mackey T.J."/>
            <person name="Dick G.J."/>
            <person name="Grettenberger C.L."/>
            <person name="Sumner D.Y."/>
        </authorList>
    </citation>
    <scope>NUCLEOTIDE SEQUENCE [LARGE SCALE GENOMIC DNA]</scope>
    <source>
        <strain evidence="15 16">FRX01</strain>
    </source>
</reference>
<feature type="transmembrane region" description="Helical" evidence="11">
    <location>
        <begin position="419"/>
        <end position="440"/>
    </location>
</feature>
<keyword evidence="8" id="KW-0924">Ammonia transport</keyword>
<evidence type="ECO:0000256" key="5">
    <source>
        <dbReference type="ARBA" id="ARBA00022741"/>
    </source>
</evidence>
<dbReference type="SMART" id="SM00086">
    <property type="entry name" value="PAC"/>
    <property type="match status" value="3"/>
</dbReference>
<dbReference type="InterPro" id="IPR029787">
    <property type="entry name" value="Nucleotide_cyclase"/>
</dbReference>
<feature type="domain" description="Guanylate cyclase" evidence="14">
    <location>
        <begin position="963"/>
        <end position="1090"/>
    </location>
</feature>
<dbReference type="PROSITE" id="PS50113">
    <property type="entry name" value="PAC"/>
    <property type="match status" value="3"/>
</dbReference>
<dbReference type="Pfam" id="PF13426">
    <property type="entry name" value="PAS_9"/>
    <property type="match status" value="3"/>
</dbReference>
<evidence type="ECO:0000256" key="4">
    <source>
        <dbReference type="ARBA" id="ARBA00022692"/>
    </source>
</evidence>
<dbReference type="SUPFAM" id="SSF55073">
    <property type="entry name" value="Nucleotide cyclase"/>
    <property type="match status" value="1"/>
</dbReference>
<name>A0ABS3FXQ0_9CYAN</name>
<evidence type="ECO:0000259" key="14">
    <source>
        <dbReference type="PROSITE" id="PS50125"/>
    </source>
</evidence>
<evidence type="ECO:0000256" key="11">
    <source>
        <dbReference type="SAM" id="Phobius"/>
    </source>
</evidence>
<dbReference type="Pfam" id="PF00909">
    <property type="entry name" value="Ammonium_transp"/>
    <property type="match status" value="1"/>
</dbReference>
<keyword evidence="4 11" id="KW-0812">Transmembrane</keyword>
<dbReference type="SMART" id="SM00044">
    <property type="entry name" value="CYCc"/>
    <property type="match status" value="1"/>
</dbReference>
<evidence type="ECO:0000259" key="13">
    <source>
        <dbReference type="PROSITE" id="PS50113"/>
    </source>
</evidence>
<proteinExistence type="inferred from homology"/>
<feature type="transmembrane region" description="Helical" evidence="11">
    <location>
        <begin position="195"/>
        <end position="217"/>
    </location>
</feature>
<dbReference type="SUPFAM" id="SSF111352">
    <property type="entry name" value="Ammonium transporter"/>
    <property type="match status" value="1"/>
</dbReference>
<dbReference type="CDD" id="cd07302">
    <property type="entry name" value="CHD"/>
    <property type="match status" value="1"/>
</dbReference>
<evidence type="ECO:0000256" key="10">
    <source>
        <dbReference type="SAM" id="MobiDB-lite"/>
    </source>
</evidence>
<dbReference type="InterPro" id="IPR000700">
    <property type="entry name" value="PAS-assoc_C"/>
</dbReference>
<feature type="domain" description="PAS" evidence="12">
    <location>
        <begin position="686"/>
        <end position="755"/>
    </location>
</feature>
<dbReference type="Gene3D" id="3.30.70.1230">
    <property type="entry name" value="Nucleotide cyclase"/>
    <property type="match status" value="1"/>
</dbReference>
<dbReference type="SUPFAM" id="SSF55785">
    <property type="entry name" value="PYP-like sensor domain (PAS domain)"/>
    <property type="match status" value="3"/>
</dbReference>
<evidence type="ECO:0000256" key="1">
    <source>
        <dbReference type="ARBA" id="ARBA00004141"/>
    </source>
</evidence>
<keyword evidence="6 11" id="KW-1133">Transmembrane helix</keyword>
<dbReference type="PANTHER" id="PTHR11730">
    <property type="entry name" value="AMMONIUM TRANSPORTER"/>
    <property type="match status" value="1"/>
</dbReference>
<feature type="domain" description="PAC" evidence="13">
    <location>
        <begin position="877"/>
        <end position="927"/>
    </location>
</feature>
<protein>
    <submittedName>
        <fullName evidence="15">Ammonium transporter</fullName>
    </submittedName>
</protein>
<dbReference type="InterPro" id="IPR001054">
    <property type="entry name" value="A/G_cyclase"/>
</dbReference>
<dbReference type="RefSeq" id="WP_207089938.1">
    <property type="nucleotide sequence ID" value="NZ_JAFLQW010000553.1"/>
</dbReference>
<dbReference type="CDD" id="cd00130">
    <property type="entry name" value="PAS"/>
    <property type="match status" value="3"/>
</dbReference>
<keyword evidence="5" id="KW-0547">Nucleotide-binding</keyword>
<evidence type="ECO:0000256" key="2">
    <source>
        <dbReference type="ARBA" id="ARBA00005887"/>
    </source>
</evidence>
<dbReference type="InterPro" id="IPR018297">
    <property type="entry name" value="A/G_cyclase_CS"/>
</dbReference>
<keyword evidence="9" id="KW-0456">Lyase</keyword>
<dbReference type="Pfam" id="PF00211">
    <property type="entry name" value="Guanylate_cyc"/>
    <property type="match status" value="1"/>
</dbReference>
<feature type="transmembrane region" description="Helical" evidence="11">
    <location>
        <begin position="114"/>
        <end position="134"/>
    </location>
</feature>
<evidence type="ECO:0000256" key="3">
    <source>
        <dbReference type="ARBA" id="ARBA00022448"/>
    </source>
</evidence>
<dbReference type="Proteomes" id="UP000664844">
    <property type="component" value="Unassembled WGS sequence"/>
</dbReference>
<feature type="domain" description="PAS" evidence="12">
    <location>
        <begin position="805"/>
        <end position="852"/>
    </location>
</feature>
<dbReference type="InterPro" id="IPR024041">
    <property type="entry name" value="NH4_transpt_AmtB-like_dom"/>
</dbReference>
<dbReference type="NCBIfam" id="TIGR00229">
    <property type="entry name" value="sensory_box"/>
    <property type="match status" value="3"/>
</dbReference>
<comment type="similarity">
    <text evidence="2">Belongs to the ammonia transporter channel (TC 1.A.11.2) family.</text>
</comment>
<comment type="subcellular location">
    <subcellularLocation>
        <location evidence="1">Membrane</location>
        <topology evidence="1">Multi-pass membrane protein</topology>
    </subcellularLocation>
</comment>
<feature type="transmembrane region" description="Helical" evidence="11">
    <location>
        <begin position="336"/>
        <end position="357"/>
    </location>
</feature>